<reference evidence="2" key="1">
    <citation type="journal article" date="2019" name="Int. J. Syst. Evol. Microbiol.">
        <title>The Global Catalogue of Microorganisms (GCM) 10K type strain sequencing project: providing services to taxonomists for standard genome sequencing and annotation.</title>
        <authorList>
            <consortium name="The Broad Institute Genomics Platform"/>
            <consortium name="The Broad Institute Genome Sequencing Center for Infectious Disease"/>
            <person name="Wu L."/>
            <person name="Ma J."/>
        </authorList>
    </citation>
    <scope>NUCLEOTIDE SEQUENCE [LARGE SCALE GENOMIC DNA]</scope>
    <source>
        <strain evidence="2">JCM 16578</strain>
    </source>
</reference>
<accession>A0ABP7KE41</accession>
<name>A0ABP7KE41_9ACTN</name>
<evidence type="ECO:0000313" key="2">
    <source>
        <dbReference type="Proteomes" id="UP001501563"/>
    </source>
</evidence>
<sequence>MAGLSTATRSFWRGAEPVAIEVNGRSGALLHRDGVPSTILTMTASKEVVHKVMWVWNPRKIAAFLDSRSRFTTAPDPVADGG</sequence>
<proteinExistence type="predicted"/>
<organism evidence="1 2">
    <name type="scientific">Streptomyces lannensis</name>
    <dbReference type="NCBI Taxonomy" id="766498"/>
    <lineage>
        <taxon>Bacteria</taxon>
        <taxon>Bacillati</taxon>
        <taxon>Actinomycetota</taxon>
        <taxon>Actinomycetes</taxon>
        <taxon>Kitasatosporales</taxon>
        <taxon>Streptomycetaceae</taxon>
        <taxon>Streptomyces</taxon>
    </lineage>
</organism>
<comment type="caution">
    <text evidence="1">The sequence shown here is derived from an EMBL/GenBank/DDBJ whole genome shotgun (WGS) entry which is preliminary data.</text>
</comment>
<dbReference type="Proteomes" id="UP001501563">
    <property type="component" value="Unassembled WGS sequence"/>
</dbReference>
<protein>
    <submittedName>
        <fullName evidence="1">Uncharacterized protein</fullName>
    </submittedName>
</protein>
<evidence type="ECO:0000313" key="1">
    <source>
        <dbReference type="EMBL" id="GAA3874578.1"/>
    </source>
</evidence>
<dbReference type="EMBL" id="BAAAZA010000012">
    <property type="protein sequence ID" value="GAA3874578.1"/>
    <property type="molecule type" value="Genomic_DNA"/>
</dbReference>
<gene>
    <name evidence="1" type="ORF">GCM10022207_45400</name>
</gene>
<keyword evidence="2" id="KW-1185">Reference proteome</keyword>